<dbReference type="Pfam" id="PF07063">
    <property type="entry name" value="HGLS"/>
    <property type="match status" value="1"/>
</dbReference>
<organism evidence="8 9">
    <name type="scientific">Parendozoicomonas haliclonae</name>
    <dbReference type="NCBI Taxonomy" id="1960125"/>
    <lineage>
        <taxon>Bacteria</taxon>
        <taxon>Pseudomonadati</taxon>
        <taxon>Pseudomonadota</taxon>
        <taxon>Gammaproteobacteria</taxon>
        <taxon>Oceanospirillales</taxon>
        <taxon>Endozoicomonadaceae</taxon>
        <taxon>Parendozoicomonas</taxon>
    </lineage>
</organism>
<dbReference type="PANTHER" id="PTHR31136:SF5">
    <property type="entry name" value="2-OXOADIPATE DIOXYGENASE_DECARBOXYLASE, CHLOROPLASTIC"/>
    <property type="match status" value="1"/>
</dbReference>
<sequence length="295" mass="32837">MEGCNTSTINSNNKQASQEPDKLLQGLCMHTNVDTLFAHLWENFLEVTPSAARIHKLLGDSQQSDVINDHIALRTFNLEKVGLDKLAQHFLAIGYQQCGEYHFESKKLYARHYEHPDPNQPKVFISELLVDQCSPALQEVVNELVAQVPEEAVTADNFLYSGTHWQVDSATYEQLLAESEYAAWMAAWGYRANHFTVNVNTLANFTTLESVNQSLKEAGFALNTSGGEIKGSPEVLLEQSSTLADKAPVRFRDGEKTIPACFYEFARRYPKADGALYTGFVAASADKIFESTDAS</sequence>
<dbReference type="Gene3D" id="3.10.180.50">
    <property type="match status" value="1"/>
</dbReference>
<evidence type="ECO:0000313" key="8">
    <source>
        <dbReference type="EMBL" id="SMA49785.1"/>
    </source>
</evidence>
<keyword evidence="2" id="KW-0223">Dioxygenase</keyword>
<dbReference type="SMART" id="SM01150">
    <property type="entry name" value="DUF1338"/>
    <property type="match status" value="1"/>
</dbReference>
<evidence type="ECO:0000256" key="5">
    <source>
        <dbReference type="ARBA" id="ARBA00035013"/>
    </source>
</evidence>
<evidence type="ECO:0000313" key="9">
    <source>
        <dbReference type="Proteomes" id="UP000196573"/>
    </source>
</evidence>
<keyword evidence="3" id="KW-0560">Oxidoreductase</keyword>
<dbReference type="InterPro" id="IPR009770">
    <property type="entry name" value="HGLS"/>
</dbReference>
<dbReference type="Proteomes" id="UP000196573">
    <property type="component" value="Unassembled WGS sequence"/>
</dbReference>
<dbReference type="EMBL" id="FWPT01000009">
    <property type="protein sequence ID" value="SMA49785.1"/>
    <property type="molecule type" value="Genomic_DNA"/>
</dbReference>
<comment type="cofactor">
    <cofactor evidence="1">
        <name>Fe(2+)</name>
        <dbReference type="ChEBI" id="CHEBI:29033"/>
    </cofactor>
</comment>
<evidence type="ECO:0000256" key="2">
    <source>
        <dbReference type="ARBA" id="ARBA00022964"/>
    </source>
</evidence>
<dbReference type="EC" id="1.13.11.93" evidence="6"/>
<accession>A0A1X7AND4</accession>
<gene>
    <name evidence="8" type="ORF">EHSB41UT_03574</name>
</gene>
<dbReference type="PANTHER" id="PTHR31136">
    <property type="entry name" value="DUF1338 DOMAIN-CONTAINING PROTEIN"/>
    <property type="match status" value="1"/>
</dbReference>
<dbReference type="CDD" id="cd16350">
    <property type="entry name" value="VOC_like"/>
    <property type="match status" value="1"/>
</dbReference>
<evidence type="ECO:0000256" key="4">
    <source>
        <dbReference type="ARBA" id="ARBA00023004"/>
    </source>
</evidence>
<proteinExistence type="inferred from homology"/>
<name>A0A1X7AND4_9GAMM</name>
<evidence type="ECO:0000256" key="3">
    <source>
        <dbReference type="ARBA" id="ARBA00023002"/>
    </source>
</evidence>
<evidence type="ECO:0000256" key="7">
    <source>
        <dbReference type="ARBA" id="ARBA00035045"/>
    </source>
</evidence>
<keyword evidence="4" id="KW-0408">Iron</keyword>
<reference evidence="8 9" key="1">
    <citation type="submission" date="2017-03" db="EMBL/GenBank/DDBJ databases">
        <authorList>
            <person name="Afonso C.L."/>
            <person name="Miller P.J."/>
            <person name="Scott M.A."/>
            <person name="Spackman E."/>
            <person name="Goraichik I."/>
            <person name="Dimitrov K.M."/>
            <person name="Suarez D.L."/>
            <person name="Swayne D.E."/>
        </authorList>
    </citation>
    <scope>NUCLEOTIDE SEQUENCE [LARGE SCALE GENOMIC DNA]</scope>
    <source>
        <strain evidence="8">SB41UT1</strain>
    </source>
</reference>
<dbReference type="GO" id="GO:0051213">
    <property type="term" value="F:dioxygenase activity"/>
    <property type="evidence" value="ECO:0007669"/>
    <property type="project" value="UniProtKB-KW"/>
</dbReference>
<dbReference type="AlphaFoldDB" id="A0A1X7AND4"/>
<keyword evidence="9" id="KW-1185">Reference proteome</keyword>
<protein>
    <recommendedName>
        <fullName evidence="6">2-oxoadipate dioxygenase/decarboxylase</fullName>
        <ecNumber evidence="6">1.13.11.93</ecNumber>
    </recommendedName>
    <alternativeName>
        <fullName evidence="7">2-hydroxyglutarate synthase</fullName>
    </alternativeName>
</protein>
<evidence type="ECO:0000256" key="1">
    <source>
        <dbReference type="ARBA" id="ARBA00001954"/>
    </source>
</evidence>
<comment type="similarity">
    <text evidence="5">Belongs to the 2-oxoadipate dioxygenase/decarboxylase family.</text>
</comment>
<evidence type="ECO:0000256" key="6">
    <source>
        <dbReference type="ARBA" id="ARBA00035023"/>
    </source>
</evidence>